<feature type="domain" description="DUF58" evidence="4">
    <location>
        <begin position="229"/>
        <end position="276"/>
    </location>
</feature>
<evidence type="ECO:0000256" key="1">
    <source>
        <dbReference type="SAM" id="MobiDB-lite"/>
    </source>
</evidence>
<protein>
    <submittedName>
        <fullName evidence="5">DUF58 domain-containing protein</fullName>
    </submittedName>
</protein>
<evidence type="ECO:0000313" key="6">
    <source>
        <dbReference type="EMBL" id="MCU4973719.1"/>
    </source>
</evidence>
<comment type="caution">
    <text evidence="5">The sequence shown here is derived from an EMBL/GenBank/DDBJ whole genome shotgun (WGS) entry which is preliminary data.</text>
</comment>
<gene>
    <name evidence="6" type="ORF">OB955_13340</name>
    <name evidence="5" type="ORF">OB960_06030</name>
</gene>
<dbReference type="Pfam" id="PF01345">
    <property type="entry name" value="DUF11"/>
    <property type="match status" value="1"/>
</dbReference>
<dbReference type="InterPro" id="IPR001434">
    <property type="entry name" value="OmcB-like_DUF11"/>
</dbReference>
<reference evidence="5 7" key="1">
    <citation type="submission" date="2022-09" db="EMBL/GenBank/DDBJ databases">
        <title>Enrichment on poylsaccharides allowed isolation of novel metabolic and taxonomic groups of Haloarchaea.</title>
        <authorList>
            <person name="Sorokin D.Y."/>
            <person name="Elcheninov A.G."/>
            <person name="Khizhniak T.V."/>
            <person name="Kolganova T.V."/>
            <person name="Kublanov I.V."/>
        </authorList>
    </citation>
    <scope>NUCLEOTIDE SEQUENCE</scope>
    <source>
        <strain evidence="6 7">AArc-m2/3/4</strain>
        <strain evidence="5">AArc-xg1-1</strain>
    </source>
</reference>
<dbReference type="Pfam" id="PF01882">
    <property type="entry name" value="DUF58"/>
    <property type="match status" value="1"/>
</dbReference>
<feature type="domain" description="DUF11" evidence="3">
    <location>
        <begin position="85"/>
        <end position="147"/>
    </location>
</feature>
<dbReference type="Proteomes" id="UP001320972">
    <property type="component" value="Unassembled WGS sequence"/>
</dbReference>
<dbReference type="Proteomes" id="UP001321018">
    <property type="component" value="Unassembled WGS sequence"/>
</dbReference>
<dbReference type="PANTHER" id="PTHR33608">
    <property type="entry name" value="BLL2464 PROTEIN"/>
    <property type="match status" value="1"/>
</dbReference>
<name>A0AAP2YXS0_9EURY</name>
<accession>A0AAP2YXS0</accession>
<dbReference type="RefSeq" id="WP_338002800.1">
    <property type="nucleotide sequence ID" value="NZ_JAOPKA010000003.1"/>
</dbReference>
<dbReference type="PANTHER" id="PTHR33608:SF6">
    <property type="entry name" value="BLL2464 PROTEIN"/>
    <property type="match status" value="1"/>
</dbReference>
<keyword evidence="2" id="KW-0472">Membrane</keyword>
<evidence type="ECO:0000313" key="8">
    <source>
        <dbReference type="Proteomes" id="UP001321018"/>
    </source>
</evidence>
<sequence length="479" mass="51696">MSYSIPHTARVTGLLDGTHDPSENAIAVGETRERKTRRWYGVTVFALIALGLGLILTTPSLLLASALGLAFTAYGRVTAPPPSSLSIDRTVSDPDPEPGDVVRITVRVRNDASRPIFDCRVIDGVPSSVSVVEGSPRHGTVLRSGGETEFTYAIEATRGDHVFDPALVVARDASGATERTTAVEATTSVSCTPRLPADPVSIPVRSQLTRYTGRVTSETDGPGIEFSAVREYRRGDAFNRIDWNRTARTGELATVEYRTERAASVVLLVDARASTYRSAGVRSVSAFESESGSDLDPDPDPDSNTPSGSQSALERSVEAARTAAASLFSAGHGVGLMAMSPHGCWIPPARADDHRVRIRNALATHDAFSPISPTDSFDTQSFRQALHKRVSEDAQIIVFSPLCDDYVAQTTIRLDARRQRVTVISPDPTTDDSPGHQLARIDRALRVTSVRSRGIPVVDWTHGTSLEQAVARTKRRWSA</sequence>
<evidence type="ECO:0000259" key="3">
    <source>
        <dbReference type="Pfam" id="PF01345"/>
    </source>
</evidence>
<evidence type="ECO:0000259" key="4">
    <source>
        <dbReference type="Pfam" id="PF01882"/>
    </source>
</evidence>
<feature type="transmembrane region" description="Helical" evidence="2">
    <location>
        <begin position="42"/>
        <end position="74"/>
    </location>
</feature>
<feature type="region of interest" description="Disordered" evidence="1">
    <location>
        <begin position="282"/>
        <end position="316"/>
    </location>
</feature>
<dbReference type="EMBL" id="JAOPKB010000007">
    <property type="protein sequence ID" value="MCU4973719.1"/>
    <property type="molecule type" value="Genomic_DNA"/>
</dbReference>
<dbReference type="EMBL" id="JAOPKA010000003">
    <property type="protein sequence ID" value="MCU4740958.1"/>
    <property type="molecule type" value="Genomic_DNA"/>
</dbReference>
<feature type="compositionally biased region" description="Acidic residues" evidence="1">
    <location>
        <begin position="291"/>
        <end position="301"/>
    </location>
</feature>
<organism evidence="5 8">
    <name type="scientific">Natronoglomus mannanivorans</name>
    <dbReference type="NCBI Taxonomy" id="2979990"/>
    <lineage>
        <taxon>Archaea</taxon>
        <taxon>Methanobacteriati</taxon>
        <taxon>Methanobacteriota</taxon>
        <taxon>Stenosarchaea group</taxon>
        <taxon>Halobacteria</taxon>
        <taxon>Halobacteriales</taxon>
        <taxon>Natrialbaceae</taxon>
        <taxon>Natronoglomus</taxon>
    </lineage>
</organism>
<keyword evidence="2" id="KW-0812">Transmembrane</keyword>
<keyword evidence="7" id="KW-1185">Reference proteome</keyword>
<dbReference type="AlphaFoldDB" id="A0AAP2YXS0"/>
<evidence type="ECO:0000313" key="7">
    <source>
        <dbReference type="Proteomes" id="UP001320972"/>
    </source>
</evidence>
<proteinExistence type="predicted"/>
<dbReference type="InterPro" id="IPR002881">
    <property type="entry name" value="DUF58"/>
</dbReference>
<evidence type="ECO:0000256" key="2">
    <source>
        <dbReference type="SAM" id="Phobius"/>
    </source>
</evidence>
<evidence type="ECO:0000313" key="5">
    <source>
        <dbReference type="EMBL" id="MCU4740958.1"/>
    </source>
</evidence>
<keyword evidence="2" id="KW-1133">Transmembrane helix</keyword>